<keyword evidence="4" id="KW-1185">Reference proteome</keyword>
<dbReference type="InterPro" id="IPR036188">
    <property type="entry name" value="FAD/NAD-bd_sf"/>
</dbReference>
<dbReference type="Gene3D" id="3.30.9.10">
    <property type="entry name" value="D-Amino Acid Oxidase, subunit A, domain 2"/>
    <property type="match status" value="1"/>
</dbReference>
<dbReference type="Gene3D" id="3.50.50.60">
    <property type="entry name" value="FAD/NAD(P)-binding domain"/>
    <property type="match status" value="1"/>
</dbReference>
<evidence type="ECO:0000313" key="3">
    <source>
        <dbReference type="EMBL" id="QJR38316.1"/>
    </source>
</evidence>
<dbReference type="EMBL" id="CP053085">
    <property type="protein sequence ID" value="QJR38316.1"/>
    <property type="molecule type" value="Genomic_DNA"/>
</dbReference>
<dbReference type="InterPro" id="IPR006076">
    <property type="entry name" value="FAD-dep_OxRdtase"/>
</dbReference>
<dbReference type="PANTHER" id="PTHR13847">
    <property type="entry name" value="SARCOSINE DEHYDROGENASE-RELATED"/>
    <property type="match status" value="1"/>
</dbReference>
<dbReference type="GO" id="GO:0016491">
    <property type="term" value="F:oxidoreductase activity"/>
    <property type="evidence" value="ECO:0007669"/>
    <property type="project" value="UniProtKB-KW"/>
</dbReference>
<keyword evidence="1" id="KW-0560">Oxidoreductase</keyword>
<gene>
    <name evidence="3" type="ORF">HKW67_18850</name>
</gene>
<organism evidence="3 4">
    <name type="scientific">Gemmatimonas groenlandica</name>
    <dbReference type="NCBI Taxonomy" id="2732249"/>
    <lineage>
        <taxon>Bacteria</taxon>
        <taxon>Pseudomonadati</taxon>
        <taxon>Gemmatimonadota</taxon>
        <taxon>Gemmatimonadia</taxon>
        <taxon>Gemmatimonadales</taxon>
        <taxon>Gemmatimonadaceae</taxon>
        <taxon>Gemmatimonas</taxon>
    </lineage>
</organism>
<sequence>MTTDVVICGAGIAGIATAHALAVTHCVRNVLLVDERAPLTLTSDKSTEAYRNWWPGPDDAMVRLIDRSIDLLEQWSDASDDRFGLNRRGYLYATRDPATADRFAADAARASAQGAGPIRVYRSMADAAPYRRSPHRGFRGVPDGADLFLDSHAIRQHFPWMHPDIVAVLHARRCGWFSGQQLGMYLLEEAKAAGVQLLSGRVERVVHASGAVEAVDVAHADGTRTQIRTPVFVNAAGPYAAPVGALVGAELPLFSEAHYKIAIEDTAGVIDRDTGLVILDDAQLLAWGDDEREELAADDATRWLTEPMPAGIHLRPEGYGASRTVLMLWDYHSAHRFSVPEYPMPDDALYPELVLRGMTSLAPGLAAYLERLPHAYVDGGYYTKTAENRPLVGPSGAHGAFVCAAFSGFGLMAAPACGELLAAQIIGATRPPYERAFLPTRYDDPAYVALLANWGSTGQL</sequence>
<protein>
    <submittedName>
        <fullName evidence="3">FAD-binding oxidoreductase</fullName>
    </submittedName>
</protein>
<accession>A0A6M4IXH3</accession>
<dbReference type="PANTHER" id="PTHR13847:SF287">
    <property type="entry name" value="FAD-DEPENDENT OXIDOREDUCTASE DOMAIN-CONTAINING PROTEIN 1"/>
    <property type="match status" value="1"/>
</dbReference>
<dbReference type="SUPFAM" id="SSF51905">
    <property type="entry name" value="FAD/NAD(P)-binding domain"/>
    <property type="match status" value="1"/>
</dbReference>
<dbReference type="KEGG" id="ggr:HKW67_18850"/>
<evidence type="ECO:0000313" key="4">
    <source>
        <dbReference type="Proteomes" id="UP000500938"/>
    </source>
</evidence>
<dbReference type="AlphaFoldDB" id="A0A6M4IXH3"/>
<dbReference type="GO" id="GO:0005737">
    <property type="term" value="C:cytoplasm"/>
    <property type="evidence" value="ECO:0007669"/>
    <property type="project" value="TreeGrafter"/>
</dbReference>
<dbReference type="Proteomes" id="UP000500938">
    <property type="component" value="Chromosome"/>
</dbReference>
<reference evidence="3 4" key="1">
    <citation type="submission" date="2020-05" db="EMBL/GenBank/DDBJ databases">
        <title>Complete genome sequence of Gemmatimonas greenlandica TET16.</title>
        <authorList>
            <person name="Zeng Y."/>
        </authorList>
    </citation>
    <scope>NUCLEOTIDE SEQUENCE [LARGE SCALE GENOMIC DNA]</scope>
    <source>
        <strain evidence="3 4">TET16</strain>
    </source>
</reference>
<dbReference type="Pfam" id="PF01266">
    <property type="entry name" value="DAO"/>
    <property type="match status" value="1"/>
</dbReference>
<name>A0A6M4IXH3_9BACT</name>
<proteinExistence type="predicted"/>
<evidence type="ECO:0000256" key="1">
    <source>
        <dbReference type="ARBA" id="ARBA00023002"/>
    </source>
</evidence>
<dbReference type="RefSeq" id="WP_171227750.1">
    <property type="nucleotide sequence ID" value="NZ_CP053085.1"/>
</dbReference>
<feature type="domain" description="FAD dependent oxidoreductase" evidence="2">
    <location>
        <begin position="4"/>
        <end position="423"/>
    </location>
</feature>
<evidence type="ECO:0000259" key="2">
    <source>
        <dbReference type="Pfam" id="PF01266"/>
    </source>
</evidence>